<reference evidence="3" key="3">
    <citation type="submission" date="2020-05" db="EMBL/GenBank/DDBJ databases">
        <authorList>
            <person name="Rincon C."/>
            <person name="Sanders R I."/>
            <person name="Robbins C."/>
            <person name="Chaturvedi A."/>
        </authorList>
    </citation>
    <scope>NUCLEOTIDE SEQUENCE</scope>
    <source>
        <strain evidence="3">CHB12</strain>
    </source>
</reference>
<feature type="domain" description="Piwi" evidence="2">
    <location>
        <begin position="510"/>
        <end position="811"/>
    </location>
</feature>
<dbReference type="InterPro" id="IPR014811">
    <property type="entry name" value="ArgoL1"/>
</dbReference>
<organism evidence="4 5">
    <name type="scientific">Rhizophagus irregularis</name>
    <dbReference type="NCBI Taxonomy" id="588596"/>
    <lineage>
        <taxon>Eukaryota</taxon>
        <taxon>Fungi</taxon>
        <taxon>Fungi incertae sedis</taxon>
        <taxon>Mucoromycota</taxon>
        <taxon>Glomeromycotina</taxon>
        <taxon>Glomeromycetes</taxon>
        <taxon>Glomerales</taxon>
        <taxon>Glomeraceae</taxon>
        <taxon>Rhizophagus</taxon>
    </lineage>
</organism>
<dbReference type="Proteomes" id="UP000232688">
    <property type="component" value="Unassembled WGS sequence"/>
</dbReference>
<dbReference type="VEuPathDB" id="FungiDB:FUN_005355"/>
<dbReference type="Pfam" id="PF02170">
    <property type="entry name" value="PAZ"/>
    <property type="match status" value="1"/>
</dbReference>
<dbReference type="EMBL" id="CAGKOT010000026">
    <property type="protein sequence ID" value="CAB5369338.1"/>
    <property type="molecule type" value="Genomic_DNA"/>
</dbReference>
<name>A0A2N0RG20_9GLOM</name>
<dbReference type="AlphaFoldDB" id="A0A2N0RG20"/>
<dbReference type="SMART" id="SM00950">
    <property type="entry name" value="Piwi"/>
    <property type="match status" value="1"/>
</dbReference>
<dbReference type="CDD" id="cd04657">
    <property type="entry name" value="Piwi_ago-like"/>
    <property type="match status" value="1"/>
</dbReference>
<protein>
    <submittedName>
        <fullName evidence="4">Piwi-domain-containing protein</fullName>
    </submittedName>
</protein>
<dbReference type="InterPro" id="IPR036397">
    <property type="entry name" value="RNaseH_sf"/>
</dbReference>
<dbReference type="PANTHER" id="PTHR22891">
    <property type="entry name" value="EUKARYOTIC TRANSLATION INITIATION FACTOR 2C"/>
    <property type="match status" value="1"/>
</dbReference>
<dbReference type="Gene3D" id="3.30.420.10">
    <property type="entry name" value="Ribonuclease H-like superfamily/Ribonuclease H"/>
    <property type="match status" value="1"/>
</dbReference>
<dbReference type="InterPro" id="IPR032472">
    <property type="entry name" value="ArgoL2"/>
</dbReference>
<feature type="domain" description="PAZ" evidence="1">
    <location>
        <begin position="218"/>
        <end position="328"/>
    </location>
</feature>
<dbReference type="Pfam" id="PF16488">
    <property type="entry name" value="ArgoL2"/>
    <property type="match status" value="1"/>
</dbReference>
<dbReference type="InterPro" id="IPR045246">
    <property type="entry name" value="Piwi_ago-like"/>
</dbReference>
<comment type="caution">
    <text evidence="4">The sequence shown here is derived from an EMBL/GenBank/DDBJ whole genome shotgun (WGS) entry which is preliminary data.</text>
</comment>
<evidence type="ECO:0000259" key="1">
    <source>
        <dbReference type="PROSITE" id="PS50821"/>
    </source>
</evidence>
<dbReference type="EMBL" id="LLXH01000882">
    <property type="protein sequence ID" value="PKC62252.1"/>
    <property type="molecule type" value="Genomic_DNA"/>
</dbReference>
<dbReference type="Pfam" id="PF16487">
    <property type="entry name" value="ArgoMid"/>
    <property type="match status" value="1"/>
</dbReference>
<dbReference type="Gene3D" id="3.40.50.2300">
    <property type="match status" value="1"/>
</dbReference>
<dbReference type="Pfam" id="PF08699">
    <property type="entry name" value="ArgoL1"/>
    <property type="match status" value="1"/>
</dbReference>
<dbReference type="PROSITE" id="PS50822">
    <property type="entry name" value="PIWI"/>
    <property type="match status" value="1"/>
</dbReference>
<dbReference type="CDD" id="cd02846">
    <property type="entry name" value="PAZ_argonaute_like"/>
    <property type="match status" value="1"/>
</dbReference>
<sequence length="835" mass="96610">MSKETFQIAKRPGIGNKGVPIKVRTNFFEVTKIPKMKIIHYFVTIFPKVSLRLNRKVFNHFSEENQRVLGGVKPVFDGTKNMFTHKSLPFQDRSFDVKYVELEEDNAPMGSKRPFRRFTIRIRRTRDIFMDDLFRFLHAKGNMTWNCKRAITAMGTIISHEISINHPTIRNLFYTSQGARLFEGIEAWPGYYQLVRPTMGKMMINIDSSATTFYEGGPLIQLIAKILRLRSLDDLVRRGLSERDRQKVEKIIKNLRISDNHIPENRRKFKIEKLTQNSASGTMFNRNKINVTTYFQKKYNRCLLYSVLPCVVVGKNYYLPIEVCDVIPGQRYNRYTREWDLKWNYRQMDEMFKFTCQPPSVRANKILNGLNILDYRNNEYLKQFGMEVSNNMTVVNARILPTPTIQYHPTSKENRIEPKHGVWDLKNKRVATGATLGSWSVLAFSNQRELPNQAIKHYLRELITTCNDMGMNIVMRDPPICHVDPSENTEESLKKAWFMAKEKARVKPQLILCILQHSKSDLYAEIKRVSDTVIGIATQCILSINIRRAKKQYCANVCLKMNVKLGGENSFLIPEHIQFVADQPTILMGADITHPSPGNYERPSYAALCGSINARMARYVASLRVQTSHVEIITDLSNMVKELLKTFYQSCGRKPKKILFYRDGVSKSRYIDVLESELTAIKDACHSLEANYKPTITFVLVKKRRHTRFFPIERQNSDRTGNCLPGTVIETGITHPFEFDFYLLSHAGIMGTSRPTHYQVLYDENEFDANRLQTLTYNLCHTYARCTRSVSLVPPVYYANLAATRAKLYSSYDSDTGKTTFEAVKEALRKVMYFI</sequence>
<dbReference type="InterPro" id="IPR012337">
    <property type="entry name" value="RNaseH-like_sf"/>
</dbReference>
<evidence type="ECO:0000313" key="4">
    <source>
        <dbReference type="EMBL" id="PKC62252.1"/>
    </source>
</evidence>
<dbReference type="SUPFAM" id="SSF101690">
    <property type="entry name" value="PAZ domain"/>
    <property type="match status" value="1"/>
</dbReference>
<dbReference type="OrthoDB" id="2318168at2759"/>
<reference evidence="4 5" key="1">
    <citation type="submission" date="2017-10" db="EMBL/GenBank/DDBJ databases">
        <title>Extensive intraspecific genome diversity in a model arbuscular mycorrhizal fungus.</title>
        <authorList>
            <person name="Chen E.C.H."/>
            <person name="Morin E."/>
            <person name="Baudet D."/>
            <person name="Noel J."/>
            <person name="Ndikumana S."/>
            <person name="Charron P."/>
            <person name="St-Onge C."/>
            <person name="Giorgi J."/>
            <person name="Grigoriev I.V."/>
            <person name="Roux C."/>
            <person name="Martin F.M."/>
            <person name="Corradi N."/>
        </authorList>
    </citation>
    <scope>NUCLEOTIDE SEQUENCE [LARGE SCALE GENOMIC DNA]</scope>
    <source>
        <strain evidence="4 5">A1</strain>
    </source>
</reference>
<dbReference type="VEuPathDB" id="FungiDB:RhiirFUN_016626"/>
<dbReference type="Pfam" id="PF02171">
    <property type="entry name" value="Piwi"/>
    <property type="match status" value="1"/>
</dbReference>
<dbReference type="InterPro" id="IPR036085">
    <property type="entry name" value="PAZ_dom_sf"/>
</dbReference>
<reference evidence="4 5" key="2">
    <citation type="submission" date="2017-10" db="EMBL/GenBank/DDBJ databases">
        <title>Genome analyses suggest a sexual origin of heterokaryosis in a supposedly ancient asexual fungus.</title>
        <authorList>
            <person name="Corradi N."/>
            <person name="Sedzielewska K."/>
            <person name="Noel J."/>
            <person name="Charron P."/>
            <person name="Farinelli L."/>
            <person name="Marton T."/>
            <person name="Kruger M."/>
            <person name="Pelin A."/>
            <person name="Brachmann A."/>
            <person name="Corradi N."/>
        </authorList>
    </citation>
    <scope>NUCLEOTIDE SEQUENCE [LARGE SCALE GENOMIC DNA]</scope>
    <source>
        <strain evidence="4 5">A1</strain>
    </source>
</reference>
<gene>
    <name evidence="3" type="ORF">CHRIB12_LOCUS12142</name>
    <name evidence="4" type="ORF">RhiirA1_538629</name>
</gene>
<dbReference type="InterPro" id="IPR032473">
    <property type="entry name" value="Argonaute_Mid_dom"/>
</dbReference>
<evidence type="ECO:0000259" key="2">
    <source>
        <dbReference type="PROSITE" id="PS50822"/>
    </source>
</evidence>
<evidence type="ECO:0000313" key="5">
    <source>
        <dbReference type="Proteomes" id="UP000232688"/>
    </source>
</evidence>
<dbReference type="GO" id="GO:0003723">
    <property type="term" value="F:RNA binding"/>
    <property type="evidence" value="ECO:0007669"/>
    <property type="project" value="InterPro"/>
</dbReference>
<dbReference type="InterPro" id="IPR003165">
    <property type="entry name" value="Piwi"/>
</dbReference>
<accession>A0A2N0RG20</accession>
<dbReference type="PROSITE" id="PS50821">
    <property type="entry name" value="PAZ"/>
    <property type="match status" value="1"/>
</dbReference>
<dbReference type="Pfam" id="PF16486">
    <property type="entry name" value="ArgoN"/>
    <property type="match status" value="1"/>
</dbReference>
<dbReference type="InterPro" id="IPR032474">
    <property type="entry name" value="Argonaute_N"/>
</dbReference>
<dbReference type="VEuPathDB" id="FungiDB:RhiirA1_538629"/>
<dbReference type="SMART" id="SM01163">
    <property type="entry name" value="DUF1785"/>
    <property type="match status" value="1"/>
</dbReference>
<evidence type="ECO:0000313" key="3">
    <source>
        <dbReference type="EMBL" id="CAB5369338.1"/>
    </source>
</evidence>
<dbReference type="Gene3D" id="2.170.260.10">
    <property type="entry name" value="paz domain"/>
    <property type="match status" value="1"/>
</dbReference>
<dbReference type="InterPro" id="IPR003100">
    <property type="entry name" value="PAZ_dom"/>
</dbReference>
<dbReference type="SUPFAM" id="SSF53098">
    <property type="entry name" value="Ribonuclease H-like"/>
    <property type="match status" value="1"/>
</dbReference>
<dbReference type="Proteomes" id="UP000684084">
    <property type="component" value="Unassembled WGS sequence"/>
</dbReference>
<proteinExistence type="predicted"/>